<comment type="similarity">
    <text evidence="2 6">Belongs to the glycosyl hydrolase 42 family.</text>
</comment>
<feature type="binding site" evidence="9">
    <location>
        <position position="150"/>
    </location>
    <ligand>
        <name>Zn(2+)</name>
        <dbReference type="ChEBI" id="CHEBI:29105"/>
    </ligand>
</feature>
<evidence type="ECO:0000256" key="4">
    <source>
        <dbReference type="ARBA" id="ARBA00022801"/>
    </source>
</evidence>
<evidence type="ECO:0000313" key="14">
    <source>
        <dbReference type="Proteomes" id="UP000295075"/>
    </source>
</evidence>
<evidence type="ECO:0000259" key="10">
    <source>
        <dbReference type="Pfam" id="PF02449"/>
    </source>
</evidence>
<dbReference type="Pfam" id="PF08533">
    <property type="entry name" value="Glyco_hydro_42C"/>
    <property type="match status" value="1"/>
</dbReference>
<comment type="catalytic activity">
    <reaction evidence="1 6">
        <text>Hydrolysis of terminal non-reducing beta-D-galactose residues in beta-D-galactosides.</text>
        <dbReference type="EC" id="3.2.1.23"/>
    </reaction>
</comment>
<feature type="binding site" evidence="9">
    <location>
        <position position="152"/>
    </location>
    <ligand>
        <name>Zn(2+)</name>
        <dbReference type="ChEBI" id="CHEBI:29105"/>
    </ligand>
</feature>
<keyword evidence="9" id="KW-0862">Zinc</keyword>
<dbReference type="GO" id="GO:0046872">
    <property type="term" value="F:metal ion binding"/>
    <property type="evidence" value="ECO:0007669"/>
    <property type="project" value="UniProtKB-KW"/>
</dbReference>
<evidence type="ECO:0000256" key="3">
    <source>
        <dbReference type="ARBA" id="ARBA00012756"/>
    </source>
</evidence>
<feature type="domain" description="Glycoside hydrolase family 42 N-terminal" evidence="10">
    <location>
        <begin position="9"/>
        <end position="372"/>
    </location>
</feature>
<dbReference type="SUPFAM" id="SSF52317">
    <property type="entry name" value="Class I glutamine amidotransferase-like"/>
    <property type="match status" value="1"/>
</dbReference>
<dbReference type="CDD" id="cd03143">
    <property type="entry name" value="A4_beta-galactosidase_middle_domain"/>
    <property type="match status" value="1"/>
</dbReference>
<proteinExistence type="inferred from homology"/>
<keyword evidence="5 6" id="KW-0326">Glycosidase</keyword>
<dbReference type="InterPro" id="IPR013738">
    <property type="entry name" value="Beta_galactosidase_Trimer"/>
</dbReference>
<dbReference type="PIRSF" id="PIRSF001084">
    <property type="entry name" value="B-galactosidase"/>
    <property type="match status" value="1"/>
</dbReference>
<dbReference type="InterPro" id="IPR017853">
    <property type="entry name" value="GH"/>
</dbReference>
<evidence type="ECO:0000256" key="1">
    <source>
        <dbReference type="ARBA" id="ARBA00001412"/>
    </source>
</evidence>
<feature type="domain" description="Beta-galactosidase trimerisation" evidence="11">
    <location>
        <begin position="387"/>
        <end position="585"/>
    </location>
</feature>
<keyword evidence="9" id="KW-0479">Metal-binding</keyword>
<dbReference type="InterPro" id="IPR029062">
    <property type="entry name" value="Class_I_gatase-like"/>
</dbReference>
<dbReference type="InterPro" id="IPR003476">
    <property type="entry name" value="Glyco_hydro_42"/>
</dbReference>
<evidence type="ECO:0000259" key="11">
    <source>
        <dbReference type="Pfam" id="PF08532"/>
    </source>
</evidence>
<evidence type="ECO:0000313" key="13">
    <source>
        <dbReference type="EMBL" id="TDC26894.1"/>
    </source>
</evidence>
<dbReference type="SUPFAM" id="SSF51445">
    <property type="entry name" value="(Trans)glycosidases"/>
    <property type="match status" value="1"/>
</dbReference>
<keyword evidence="14" id="KW-1185">Reference proteome</keyword>
<dbReference type="InterPro" id="IPR013739">
    <property type="entry name" value="Beta_galactosidase_C"/>
</dbReference>
<evidence type="ECO:0000256" key="8">
    <source>
        <dbReference type="PIRSR" id="PIRSR001084-2"/>
    </source>
</evidence>
<sequence length="650" mass="71924">MRAMYFGGDYNPEQWSPETWKEDAELMQWAGVNLATVGVFSWSNLEPRPGQYEFGWLDTVLDLLADHGIGVDLATPTASPPPWFSLKHPEALTVTAAGTRLTHGSRDTYCVCSPAYREAAARICSALADRYAEHPALTMWHVHNEYGTMCYCDQAAAAFRGWLRYRYGDLDALNVAWTTSFWSQRYSDWAEVMPPRATQYLVNPAQFVDYRRFWSDELLAAFQEQQAILRTATPDVPVTTNFVFGNWVPVDHHRWADAVDLVAIDNYPSGTGLEPEEQTAFAADQARGWARRGEWLLMEQASSAISDGKRLATKEPGRMSRMSLSHVARGSRGALFFQWRASAGGSEQFHAAMVPHAGQESRRFLEVCELGGLLGRLDEITGSEVEAEVAVLWDNVAWWAMQGTHLPSSELDYLEAVRSAHRQFWRAGVGVDVVHPSADLTPYRLVVVPSLYLIDPAHAAVLREYVAAGGHVLITYFSGIVDPNCRVFLGGYPGAFRELLGIRVEEFYPVAETELADAGKARWWSELLGPEGAEVVDVYAGGPLAGSPAITRNSFGGGEAWYVSTQLEDAGYQRLVETICRRAGVELPNLPDGVEMVRRRQDGTTWTFLLNHGAAEAAIEIDGHDLVSKGPIEGVLTLKSGDQAVVERSS</sequence>
<evidence type="ECO:0000256" key="9">
    <source>
        <dbReference type="PIRSR" id="PIRSR001084-3"/>
    </source>
</evidence>
<dbReference type="PANTHER" id="PTHR36447">
    <property type="entry name" value="BETA-GALACTOSIDASE GANA"/>
    <property type="match status" value="1"/>
</dbReference>
<dbReference type="Pfam" id="PF02449">
    <property type="entry name" value="Glyco_hydro_42"/>
    <property type="match status" value="1"/>
</dbReference>
<dbReference type="EMBL" id="SMKA01000102">
    <property type="protein sequence ID" value="TDC26894.1"/>
    <property type="molecule type" value="Genomic_DNA"/>
</dbReference>
<dbReference type="GO" id="GO:0004565">
    <property type="term" value="F:beta-galactosidase activity"/>
    <property type="evidence" value="ECO:0007669"/>
    <property type="project" value="UniProtKB-EC"/>
</dbReference>
<reference evidence="13 14" key="1">
    <citation type="submission" date="2019-03" db="EMBL/GenBank/DDBJ databases">
        <title>Draft genome sequences of novel Actinobacteria.</title>
        <authorList>
            <person name="Sahin N."/>
            <person name="Ay H."/>
            <person name="Saygin H."/>
        </authorList>
    </citation>
    <scope>NUCLEOTIDE SEQUENCE [LARGE SCALE GENOMIC DNA]</scope>
    <source>
        <strain evidence="13 14">JCM 30547</strain>
    </source>
</reference>
<dbReference type="GO" id="GO:0006012">
    <property type="term" value="P:galactose metabolic process"/>
    <property type="evidence" value="ECO:0007669"/>
    <property type="project" value="InterPro"/>
</dbReference>
<evidence type="ECO:0000256" key="5">
    <source>
        <dbReference type="ARBA" id="ARBA00023295"/>
    </source>
</evidence>
<protein>
    <recommendedName>
        <fullName evidence="3 6">Beta-galactosidase</fullName>
        <shortName evidence="6">Beta-gal</shortName>
        <ecNumber evidence="3 6">3.2.1.23</ecNumber>
    </recommendedName>
</protein>
<keyword evidence="4 6" id="KW-0378">Hydrolase</keyword>
<dbReference type="Proteomes" id="UP000295075">
    <property type="component" value="Unassembled WGS sequence"/>
</dbReference>
<dbReference type="EC" id="3.2.1.23" evidence="3 6"/>
<dbReference type="OrthoDB" id="9800974at2"/>
<dbReference type="InterPro" id="IPR013780">
    <property type="entry name" value="Glyco_hydro_b"/>
</dbReference>
<feature type="domain" description="Beta-galactosidase C-terminal" evidence="12">
    <location>
        <begin position="593"/>
        <end position="647"/>
    </location>
</feature>
<dbReference type="Gene3D" id="3.20.20.80">
    <property type="entry name" value="Glycosidases"/>
    <property type="match status" value="1"/>
</dbReference>
<organism evidence="13 14">
    <name type="scientific">Kribbella albertanoniae</name>
    <dbReference type="NCBI Taxonomy" id="1266829"/>
    <lineage>
        <taxon>Bacteria</taxon>
        <taxon>Bacillati</taxon>
        <taxon>Actinomycetota</taxon>
        <taxon>Actinomycetes</taxon>
        <taxon>Propionibacteriales</taxon>
        <taxon>Kribbellaceae</taxon>
        <taxon>Kribbella</taxon>
    </lineage>
</organism>
<dbReference type="GO" id="GO:0009341">
    <property type="term" value="C:beta-galactosidase complex"/>
    <property type="evidence" value="ECO:0007669"/>
    <property type="project" value="InterPro"/>
</dbReference>
<dbReference type="AlphaFoldDB" id="A0A4R4PWQ5"/>
<feature type="binding site" evidence="8">
    <location>
        <position position="106"/>
    </location>
    <ligand>
        <name>substrate</name>
    </ligand>
</feature>
<dbReference type="Gene3D" id="3.40.50.880">
    <property type="match status" value="1"/>
</dbReference>
<gene>
    <name evidence="13" type="ORF">E1261_21675</name>
</gene>
<name>A0A4R4PWQ5_9ACTN</name>
<evidence type="ECO:0000256" key="2">
    <source>
        <dbReference type="ARBA" id="ARBA00005940"/>
    </source>
</evidence>
<feature type="active site" description="Nucleophile" evidence="7">
    <location>
        <position position="299"/>
    </location>
</feature>
<evidence type="ECO:0000256" key="6">
    <source>
        <dbReference type="PIRNR" id="PIRNR001084"/>
    </source>
</evidence>
<dbReference type="PANTHER" id="PTHR36447:SF1">
    <property type="entry name" value="BETA-GALACTOSIDASE GANA"/>
    <property type="match status" value="1"/>
</dbReference>
<dbReference type="RefSeq" id="WP_132409238.1">
    <property type="nucleotide sequence ID" value="NZ_SMKA01000102.1"/>
</dbReference>
<comment type="caution">
    <text evidence="13">The sequence shown here is derived from an EMBL/GenBank/DDBJ whole genome shotgun (WGS) entry which is preliminary data.</text>
</comment>
<evidence type="ECO:0000259" key="12">
    <source>
        <dbReference type="Pfam" id="PF08533"/>
    </source>
</evidence>
<dbReference type="Gene3D" id="2.60.40.1180">
    <property type="entry name" value="Golgi alpha-mannosidase II"/>
    <property type="match status" value="1"/>
</dbReference>
<evidence type="ECO:0000256" key="7">
    <source>
        <dbReference type="PIRSR" id="PIRSR001084-1"/>
    </source>
</evidence>
<feature type="binding site" evidence="8">
    <location>
        <position position="144"/>
    </location>
    <ligand>
        <name>substrate</name>
    </ligand>
</feature>
<accession>A0A4R4PWQ5</accession>
<dbReference type="InterPro" id="IPR013529">
    <property type="entry name" value="Glyco_hydro_42_N"/>
</dbReference>
<feature type="active site" description="Proton donor" evidence="7">
    <location>
        <position position="145"/>
    </location>
</feature>
<dbReference type="Pfam" id="PF08532">
    <property type="entry name" value="Glyco_hydro_42M"/>
    <property type="match status" value="1"/>
</dbReference>
<feature type="binding site" evidence="9">
    <location>
        <position position="110"/>
    </location>
    <ligand>
        <name>Zn(2+)</name>
        <dbReference type="ChEBI" id="CHEBI:29105"/>
    </ligand>
</feature>